<name>A0A1Y5PIF5_9MYCO</name>
<dbReference type="CDD" id="cd02440">
    <property type="entry name" value="AdoMet_MTases"/>
    <property type="match status" value="1"/>
</dbReference>
<evidence type="ECO:0000313" key="2">
    <source>
        <dbReference type="EMBL" id="SBS78516.1"/>
    </source>
</evidence>
<feature type="domain" description="Methyltransferase type 12" evidence="1">
    <location>
        <begin position="57"/>
        <end position="151"/>
    </location>
</feature>
<organism evidence="2">
    <name type="scientific">uncultured Mycobacterium sp</name>
    <dbReference type="NCBI Taxonomy" id="171292"/>
    <lineage>
        <taxon>Bacteria</taxon>
        <taxon>Bacillati</taxon>
        <taxon>Actinomycetota</taxon>
        <taxon>Actinomycetes</taxon>
        <taxon>Mycobacteriales</taxon>
        <taxon>Mycobacteriaceae</taxon>
        <taxon>Mycobacterium</taxon>
        <taxon>environmental samples</taxon>
    </lineage>
</organism>
<keyword evidence="2" id="KW-0808">Transferase</keyword>
<evidence type="ECO:0000259" key="1">
    <source>
        <dbReference type="Pfam" id="PF08242"/>
    </source>
</evidence>
<dbReference type="EMBL" id="FLQS01000056">
    <property type="protein sequence ID" value="SBS78516.1"/>
    <property type="molecule type" value="Genomic_DNA"/>
</dbReference>
<sequence>MHRDRHHRVVTSNPFDDSVHVALYAERAAQMVPAYRDIHRLATVLIDERAQPDARILVLGAGGGLETKSFAEAKPGWTFDAVDPSAAMLDLAAQNLGAHAARVRMHHGYIDDAPPGPFAAATSLLTLHFLPCDQRRDTAARVRQRLAPGAPFVVAHLSFPQRDDDERELWIGRHIANLIASGIDSADVDKARSAIASDVPILSPEQDRAVLLDAGFTDVTEFFSAFTFRGWVGYA</sequence>
<dbReference type="AlphaFoldDB" id="A0A1Y5PIF5"/>
<keyword evidence="2" id="KW-0489">Methyltransferase</keyword>
<dbReference type="InterPro" id="IPR013217">
    <property type="entry name" value="Methyltransf_12"/>
</dbReference>
<dbReference type="Pfam" id="PF08242">
    <property type="entry name" value="Methyltransf_12"/>
    <property type="match status" value="1"/>
</dbReference>
<protein>
    <submittedName>
        <fullName evidence="2">Methyltransferase type 12</fullName>
    </submittedName>
</protein>
<dbReference type="GO" id="GO:0008168">
    <property type="term" value="F:methyltransferase activity"/>
    <property type="evidence" value="ECO:0007669"/>
    <property type="project" value="UniProtKB-KW"/>
</dbReference>
<dbReference type="Gene3D" id="3.40.50.150">
    <property type="entry name" value="Vaccinia Virus protein VP39"/>
    <property type="match status" value="1"/>
</dbReference>
<gene>
    <name evidence="2" type="ORF">MHPYR_60004</name>
</gene>
<dbReference type="SUPFAM" id="SSF53335">
    <property type="entry name" value="S-adenosyl-L-methionine-dependent methyltransferases"/>
    <property type="match status" value="1"/>
</dbReference>
<proteinExistence type="predicted"/>
<reference evidence="2" key="1">
    <citation type="submission" date="2016-03" db="EMBL/GenBank/DDBJ databases">
        <authorList>
            <person name="Ploux O."/>
        </authorList>
    </citation>
    <scope>NUCLEOTIDE SEQUENCE</scope>
    <source>
        <strain evidence="2">UC10</strain>
    </source>
</reference>
<dbReference type="InterPro" id="IPR029063">
    <property type="entry name" value="SAM-dependent_MTases_sf"/>
</dbReference>
<accession>A0A1Y5PIF5</accession>
<dbReference type="GO" id="GO:0032259">
    <property type="term" value="P:methylation"/>
    <property type="evidence" value="ECO:0007669"/>
    <property type="project" value="UniProtKB-KW"/>
</dbReference>